<evidence type="ECO:0000256" key="2">
    <source>
        <dbReference type="SAM" id="Phobius"/>
    </source>
</evidence>
<sequence length="242" mass="27095">NFRVVKMAFQVFLYLVSFTLLSLSIGVNGWRCAKYENYFSQQPDYIDCLWDCCGNSFNRHCCAPIGIIVGCCIVGAVVVAALTVLLLCWWQRRRAKQAHGPRLFHNQRHSHYPVAPSSVTRPAPIQAYSGPDYDQGFKPPLSDDDEYGQPGGPGYRTGAQQGYRPPPRSEKPPVNEYYDRPPQGYKPPPRSEKPSLNEYQDMPPQGSRLAIPAAGFHKRPPASDRLESVSLDSHTGERAVDI</sequence>
<proteinExistence type="predicted"/>
<feature type="transmembrane region" description="Helical" evidence="2">
    <location>
        <begin position="65"/>
        <end position="90"/>
    </location>
</feature>
<feature type="region of interest" description="Disordered" evidence="1">
    <location>
        <begin position="114"/>
        <end position="242"/>
    </location>
</feature>
<evidence type="ECO:0000313" key="3">
    <source>
        <dbReference type="EMBL" id="CEK60892.1"/>
    </source>
</evidence>
<name>A0A0B6YXN7_9EUPU</name>
<dbReference type="AlphaFoldDB" id="A0A0B6YXN7"/>
<organism evidence="3">
    <name type="scientific">Arion vulgaris</name>
    <dbReference type="NCBI Taxonomy" id="1028688"/>
    <lineage>
        <taxon>Eukaryota</taxon>
        <taxon>Metazoa</taxon>
        <taxon>Spiralia</taxon>
        <taxon>Lophotrochozoa</taxon>
        <taxon>Mollusca</taxon>
        <taxon>Gastropoda</taxon>
        <taxon>Heterobranchia</taxon>
        <taxon>Euthyneura</taxon>
        <taxon>Panpulmonata</taxon>
        <taxon>Eupulmonata</taxon>
        <taxon>Stylommatophora</taxon>
        <taxon>Helicina</taxon>
        <taxon>Arionoidea</taxon>
        <taxon>Arionidae</taxon>
        <taxon>Arion</taxon>
    </lineage>
</organism>
<reference evidence="3" key="1">
    <citation type="submission" date="2014-12" db="EMBL/GenBank/DDBJ databases">
        <title>Insight into the proteome of Arion vulgaris.</title>
        <authorList>
            <person name="Aradska J."/>
            <person name="Bulat T."/>
            <person name="Smidak R."/>
            <person name="Sarate P."/>
            <person name="Gangsoo J."/>
            <person name="Sialana F."/>
            <person name="Bilban M."/>
            <person name="Lubec G."/>
        </authorList>
    </citation>
    <scope>NUCLEOTIDE SEQUENCE</scope>
    <source>
        <tissue evidence="3">Skin</tissue>
    </source>
</reference>
<feature type="non-terminal residue" evidence="3">
    <location>
        <position position="1"/>
    </location>
</feature>
<gene>
    <name evidence="3" type="primary">ORF40659</name>
</gene>
<keyword evidence="2" id="KW-0472">Membrane</keyword>
<keyword evidence="2" id="KW-1133">Transmembrane helix</keyword>
<evidence type="ECO:0000256" key="1">
    <source>
        <dbReference type="SAM" id="MobiDB-lite"/>
    </source>
</evidence>
<keyword evidence="2" id="KW-0812">Transmembrane</keyword>
<protein>
    <submittedName>
        <fullName evidence="3">Uncharacterized protein</fullName>
    </submittedName>
</protein>
<feature type="transmembrane region" description="Helical" evidence="2">
    <location>
        <begin position="12"/>
        <end position="30"/>
    </location>
</feature>
<dbReference type="EMBL" id="HACG01014027">
    <property type="protein sequence ID" value="CEK60892.1"/>
    <property type="molecule type" value="Transcribed_RNA"/>
</dbReference>
<feature type="compositionally biased region" description="Basic and acidic residues" evidence="1">
    <location>
        <begin position="167"/>
        <end position="179"/>
    </location>
</feature>
<accession>A0A0B6YXN7</accession>